<evidence type="ECO:0000313" key="2">
    <source>
        <dbReference type="Proteomes" id="UP000593906"/>
    </source>
</evidence>
<dbReference type="InterPro" id="IPR023393">
    <property type="entry name" value="START-like_dom_sf"/>
</dbReference>
<dbReference type="SUPFAM" id="SSF55961">
    <property type="entry name" value="Bet v1-like"/>
    <property type="match status" value="1"/>
</dbReference>
<dbReference type="OMA" id="ICEQKEN"/>
<dbReference type="Proteomes" id="UP000593906">
    <property type="component" value="Chromosome 4"/>
</dbReference>
<dbReference type="VEuPathDB" id="CryptoDB:CPATCC_0018200"/>
<dbReference type="EMBL" id="CP044419">
    <property type="protein sequence ID" value="QOY41997.1"/>
    <property type="molecule type" value="Genomic_DNA"/>
</dbReference>
<accession>A0A7S7RG60</accession>
<dbReference type="Gene3D" id="3.30.530.20">
    <property type="match status" value="1"/>
</dbReference>
<name>A0A7S7RG60_CRYPV</name>
<proteinExistence type="predicted"/>
<organism evidence="1 2">
    <name type="scientific">Cryptosporidium parvum</name>
    <dbReference type="NCBI Taxonomy" id="5807"/>
    <lineage>
        <taxon>Eukaryota</taxon>
        <taxon>Sar</taxon>
        <taxon>Alveolata</taxon>
        <taxon>Apicomplexa</taxon>
        <taxon>Conoidasida</taxon>
        <taxon>Coccidia</taxon>
        <taxon>Eucoccidiorida</taxon>
        <taxon>Eimeriorina</taxon>
        <taxon>Cryptosporidiidae</taxon>
        <taxon>Cryptosporidium</taxon>
    </lineage>
</organism>
<evidence type="ECO:0000313" key="1">
    <source>
        <dbReference type="EMBL" id="QOY41997.1"/>
    </source>
</evidence>
<gene>
    <name evidence="1" type="ORF">CPATCC_001591</name>
</gene>
<protein>
    <recommendedName>
        <fullName evidence="3">START domain-containing protein</fullName>
    </recommendedName>
</protein>
<sequence>MRLFKWRKESKKIVFQNKRRNTINYVIENLEKNEKNIQKEYHENCFEKSIKESLANNHSTDDLMLKKEQIEMGKVDDNGDFFPLENNFLCLKEYMVNLNNEKNYNEYMNLLPNDSGRHNYLSSNNSEDYKFYSLDYNIEENKDFSNMESEYASSHEFSKLMMKNSKFKNIIVDFPSKFKSVGENNSKSTLSKRSEKLSKSFSLNNIDIPKINNGKNDKELELLFQKIKKFMREKYGEYKRLLEEVSLWEENGYKNGIKFYKKKENNNDSYTVIRGIIDTDISKENESIYESLRKKKITNIKNNCHLNDIISSKELINYVWETDPLSYDNTVDRSNRVYTWDDGNPGFCIYYHSYKGAFGVQGRDFMLIGYKDVINNKDQFSSCEISNLATLSSSSPSRANSPSSNFHNNKRMIINNISPSRLKIWSKKNKKNCNNNIKTQLQGIKSNINDSAFFISSDLSKELSDDKKFHSLIQNIYNPSFVKAKCYLNGVKVEKLTINNNIILRMDILWIGDLNGKLPEFLKRTVLSSSLSTIKVLKDKYIEKKKNELLSIITN</sequence>
<dbReference type="AlphaFoldDB" id="A0A7S7RG60"/>
<evidence type="ECO:0008006" key="3">
    <source>
        <dbReference type="Google" id="ProtNLM"/>
    </source>
</evidence>
<reference evidence="1 2" key="1">
    <citation type="submission" date="2019-09" db="EMBL/GenBank/DDBJ databases">
        <title>Consistent, comparative and evidence-based genome assembly and annotation for Cryptosporidium parvum, C. hominis and C. tyzzeri.</title>
        <authorList>
            <person name="Baptista R.P."/>
            <person name="Li Y."/>
            <person name="Sateriale A."/>
            <person name="Ansell B."/>
            <person name="Jex A."/>
            <person name="Sanders M."/>
            <person name="Brooks K."/>
            <person name="Tracey A."/>
            <person name="Berriman M."/>
            <person name="Striepen B."/>
            <person name="Cotton J.A."/>
            <person name="Kissinger J.C."/>
        </authorList>
    </citation>
    <scope>NUCLEOTIDE SEQUENCE [LARGE SCALE GENOMIC DNA]</scope>
    <source>
        <strain evidence="1 2">IOWA-ATCC</strain>
    </source>
</reference>